<keyword evidence="1" id="KW-0143">Chaperone</keyword>
<accession>A0AAF0C6Y9</accession>
<dbReference type="Gene3D" id="1.10.287.110">
    <property type="entry name" value="DnaJ domain"/>
    <property type="match status" value="1"/>
</dbReference>
<dbReference type="SUPFAM" id="SSF46565">
    <property type="entry name" value="Chaperone J-domain"/>
    <property type="match status" value="1"/>
</dbReference>
<dbReference type="InterPro" id="IPR036869">
    <property type="entry name" value="J_dom_sf"/>
</dbReference>
<name>A0AAF0C6Y9_9GAMM</name>
<sequence length="413" mass="48118">MNQSIPVISRLNSTEDVGNNLHQLSGLWLKIEKHQKRNQNLTNKQAKIYAQFQAKAAPAEQKQAEMLRGQIEHLIGFITRKSLTHPEREELLDWVLSDIQYLESHPFAGNIDTQALRGRVNAAIAEFAGQENISADEEALCQLEAMLEEMFDGALQLSREELEEVAKDPTQLEKHIVALRERMQDEDIDTSDIGFDEEELEFEQEFFHRQQNDYQGHQDYYQEHQDYLQEQLKGFDRLFKGSQLNKLYKRLAAKLHPDKESDSEKKANKQALMKELATARKNKDVFTILQLYSQHFEDDLLDFDGDTLTAVTSLLEHKVKQLNAEYRELKDNPSLESLVWKQFKGRSQKITDQNILNHVEDLQKECDDIHAFVTENNIVKKIKTRLQERLKSYRSFPFADFDEAFAEIFAVPF</sequence>
<evidence type="ECO:0000256" key="1">
    <source>
        <dbReference type="ARBA" id="ARBA00023186"/>
    </source>
</evidence>
<protein>
    <submittedName>
        <fullName evidence="2">J domain-containing protein</fullName>
    </submittedName>
</protein>
<proteinExistence type="predicted"/>
<evidence type="ECO:0000313" key="3">
    <source>
        <dbReference type="Proteomes" id="UP000032352"/>
    </source>
</evidence>
<dbReference type="RefSeq" id="WP_152647110.1">
    <property type="nucleotide sequence ID" value="NZ_CP059733.1"/>
</dbReference>
<evidence type="ECO:0000313" key="2">
    <source>
        <dbReference type="EMBL" id="WDE03148.1"/>
    </source>
</evidence>
<keyword evidence="3" id="KW-1185">Reference proteome</keyword>
<reference evidence="2 3" key="2">
    <citation type="journal article" date="2022" name="Mar. Drugs">
        <title>Bioassay-Guided Fractionation Leads to the Detection of Cholic Acid Generated by the Rare Thalassomonas sp.</title>
        <authorList>
            <person name="Pheiffer F."/>
            <person name="Schneider Y.K."/>
            <person name="Hansen E.H."/>
            <person name="Andersen J.H."/>
            <person name="Isaksson J."/>
            <person name="Busche T."/>
            <person name="R C."/>
            <person name="Kalinowski J."/>
            <person name="Zyl L.V."/>
            <person name="Trindade M."/>
        </authorList>
    </citation>
    <scope>NUCLEOTIDE SEQUENCE [LARGE SCALE GENOMIC DNA]</scope>
    <source>
        <strain evidence="2 3">XOM25</strain>
    </source>
</reference>
<dbReference type="AlphaFoldDB" id="A0AAF0C6Y9"/>
<reference evidence="2 3" key="1">
    <citation type="journal article" date="2015" name="Genome Announc.">
        <title>Draft Genome Sequences of Marine Isolates of Thalassomonas viridans and Thalassomonas actiniarum.</title>
        <authorList>
            <person name="Olonade I."/>
            <person name="van Zyl L.J."/>
            <person name="Trindade M."/>
        </authorList>
    </citation>
    <scope>NUCLEOTIDE SEQUENCE [LARGE SCALE GENOMIC DNA]</scope>
    <source>
        <strain evidence="2 3">XOM25</strain>
    </source>
</reference>
<dbReference type="EMBL" id="CP059733">
    <property type="protein sequence ID" value="WDE03148.1"/>
    <property type="molecule type" value="Genomic_DNA"/>
</dbReference>
<gene>
    <name evidence="2" type="ORF">SG34_017215</name>
</gene>
<dbReference type="KEGG" id="tvd:SG34_017215"/>
<organism evidence="2 3">
    <name type="scientific">Thalassomonas viridans</name>
    <dbReference type="NCBI Taxonomy" id="137584"/>
    <lineage>
        <taxon>Bacteria</taxon>
        <taxon>Pseudomonadati</taxon>
        <taxon>Pseudomonadota</taxon>
        <taxon>Gammaproteobacteria</taxon>
        <taxon>Alteromonadales</taxon>
        <taxon>Colwelliaceae</taxon>
        <taxon>Thalassomonas</taxon>
    </lineage>
</organism>
<dbReference type="Proteomes" id="UP000032352">
    <property type="component" value="Chromosome"/>
</dbReference>